<evidence type="ECO:0000313" key="3">
    <source>
        <dbReference type="Proteomes" id="UP000655044"/>
    </source>
</evidence>
<dbReference type="EMBL" id="BOOI01000055">
    <property type="protein sequence ID" value="GIH87162.1"/>
    <property type="molecule type" value="Genomic_DNA"/>
</dbReference>
<feature type="domain" description="Transposase IS701-like DDE" evidence="1">
    <location>
        <begin position="25"/>
        <end position="78"/>
    </location>
</feature>
<dbReference type="InterPro" id="IPR038721">
    <property type="entry name" value="IS701-like_DDE_dom"/>
</dbReference>
<protein>
    <recommendedName>
        <fullName evidence="1">Transposase IS701-like DDE domain-containing protein</fullName>
    </recommendedName>
</protein>
<sequence length="90" mass="9862">MSRIHFGRVEPRRTATAYVRGPPADPARCRTAAIPDRTPFATTSALATQMIDAAQAAGAHAHWVTADEVYGQAGDLRAFPERPPWRSSFR</sequence>
<dbReference type="Pfam" id="PF13546">
    <property type="entry name" value="DDE_5"/>
    <property type="match status" value="1"/>
</dbReference>
<evidence type="ECO:0000259" key="1">
    <source>
        <dbReference type="Pfam" id="PF13546"/>
    </source>
</evidence>
<evidence type="ECO:0000313" key="2">
    <source>
        <dbReference type="EMBL" id="GIH87162.1"/>
    </source>
</evidence>
<dbReference type="Proteomes" id="UP000655044">
    <property type="component" value="Unassembled WGS sequence"/>
</dbReference>
<dbReference type="RefSeq" id="WP_068926767.1">
    <property type="nucleotide sequence ID" value="NZ_BMQP01000036.1"/>
</dbReference>
<dbReference type="AlphaFoldDB" id="A0A8J3S737"/>
<accession>A0A8J3S737</accession>
<name>A0A8J3S737_PLARO</name>
<comment type="caution">
    <text evidence="2">The sequence shown here is derived from an EMBL/GenBank/DDBJ whole genome shotgun (WGS) entry which is preliminary data.</text>
</comment>
<reference evidence="2" key="1">
    <citation type="submission" date="2021-01" db="EMBL/GenBank/DDBJ databases">
        <title>Whole genome shotgun sequence of Planobispora rosea NBRC 15558.</title>
        <authorList>
            <person name="Komaki H."/>
            <person name="Tamura T."/>
        </authorList>
    </citation>
    <scope>NUCLEOTIDE SEQUENCE</scope>
    <source>
        <strain evidence="2">NBRC 15558</strain>
    </source>
</reference>
<organism evidence="2 3">
    <name type="scientific">Planobispora rosea</name>
    <dbReference type="NCBI Taxonomy" id="35762"/>
    <lineage>
        <taxon>Bacteria</taxon>
        <taxon>Bacillati</taxon>
        <taxon>Actinomycetota</taxon>
        <taxon>Actinomycetes</taxon>
        <taxon>Streptosporangiales</taxon>
        <taxon>Streptosporangiaceae</taxon>
        <taxon>Planobispora</taxon>
    </lineage>
</organism>
<gene>
    <name evidence="2" type="ORF">Pro02_55700</name>
</gene>
<proteinExistence type="predicted"/>
<keyword evidence="3" id="KW-1185">Reference proteome</keyword>